<dbReference type="AlphaFoldDB" id="A0AAD7Z6G9"/>
<reference evidence="1" key="2">
    <citation type="submission" date="2023-05" db="EMBL/GenBank/DDBJ databases">
        <authorList>
            <person name="Fouks B."/>
        </authorList>
    </citation>
    <scope>NUCLEOTIDE SEQUENCE</scope>
    <source>
        <strain evidence="1">Stay&amp;Tobe</strain>
        <tissue evidence="1">Testes</tissue>
    </source>
</reference>
<evidence type="ECO:0000313" key="2">
    <source>
        <dbReference type="Proteomes" id="UP001233999"/>
    </source>
</evidence>
<feature type="non-terminal residue" evidence="1">
    <location>
        <position position="56"/>
    </location>
</feature>
<name>A0AAD7Z6G9_DIPPU</name>
<evidence type="ECO:0000313" key="1">
    <source>
        <dbReference type="EMBL" id="KAJ9574373.1"/>
    </source>
</evidence>
<sequence>MEWELKSSADNVISVLEKLKMVYIVYQNMLKKTQVMRPQEDSTYAGYHLAYEVKKL</sequence>
<gene>
    <name evidence="1" type="ORF">L9F63_025981</name>
</gene>
<protein>
    <submittedName>
        <fullName evidence="1">Uncharacterized protein</fullName>
    </submittedName>
</protein>
<comment type="caution">
    <text evidence="1">The sequence shown here is derived from an EMBL/GenBank/DDBJ whole genome shotgun (WGS) entry which is preliminary data.</text>
</comment>
<organism evidence="1 2">
    <name type="scientific">Diploptera punctata</name>
    <name type="common">Pacific beetle cockroach</name>
    <dbReference type="NCBI Taxonomy" id="6984"/>
    <lineage>
        <taxon>Eukaryota</taxon>
        <taxon>Metazoa</taxon>
        <taxon>Ecdysozoa</taxon>
        <taxon>Arthropoda</taxon>
        <taxon>Hexapoda</taxon>
        <taxon>Insecta</taxon>
        <taxon>Pterygota</taxon>
        <taxon>Neoptera</taxon>
        <taxon>Polyneoptera</taxon>
        <taxon>Dictyoptera</taxon>
        <taxon>Blattodea</taxon>
        <taxon>Blaberoidea</taxon>
        <taxon>Blaberidae</taxon>
        <taxon>Diplopterinae</taxon>
        <taxon>Diploptera</taxon>
    </lineage>
</organism>
<accession>A0AAD7Z6G9</accession>
<reference evidence="1" key="1">
    <citation type="journal article" date="2023" name="IScience">
        <title>Live-bearing cockroach genome reveals convergent evolutionary mechanisms linked to viviparity in insects and beyond.</title>
        <authorList>
            <person name="Fouks B."/>
            <person name="Harrison M.C."/>
            <person name="Mikhailova A.A."/>
            <person name="Marchal E."/>
            <person name="English S."/>
            <person name="Carruthers M."/>
            <person name="Jennings E.C."/>
            <person name="Chiamaka E.L."/>
            <person name="Frigard R.A."/>
            <person name="Pippel M."/>
            <person name="Attardo G.M."/>
            <person name="Benoit J.B."/>
            <person name="Bornberg-Bauer E."/>
            <person name="Tobe S.S."/>
        </authorList>
    </citation>
    <scope>NUCLEOTIDE SEQUENCE</scope>
    <source>
        <strain evidence="1">Stay&amp;Tobe</strain>
    </source>
</reference>
<proteinExistence type="predicted"/>
<dbReference type="EMBL" id="JASPKZ010010409">
    <property type="protein sequence ID" value="KAJ9574373.1"/>
    <property type="molecule type" value="Genomic_DNA"/>
</dbReference>
<keyword evidence="2" id="KW-1185">Reference proteome</keyword>
<dbReference type="Proteomes" id="UP001233999">
    <property type="component" value="Unassembled WGS sequence"/>
</dbReference>